<dbReference type="GO" id="GO:0003677">
    <property type="term" value="F:DNA binding"/>
    <property type="evidence" value="ECO:0007669"/>
    <property type="project" value="UniProtKB-KW"/>
</dbReference>
<dbReference type="InterPro" id="IPR010992">
    <property type="entry name" value="IHF-like_DNA-bd_dom_sf"/>
</dbReference>
<gene>
    <name evidence="3" type="ORF">QNN11_18240</name>
</gene>
<dbReference type="SUPFAM" id="SSF47729">
    <property type="entry name" value="IHF-like DNA-binding proteins"/>
    <property type="match status" value="1"/>
</dbReference>
<evidence type="ECO:0000256" key="1">
    <source>
        <dbReference type="ARBA" id="ARBA00023125"/>
    </source>
</evidence>
<sequence>MIDYSVFMMGNPMDVDAAQKAYAKAQVSEIMPFSQFVKHIADHNGVFTRGTVKGVIADMCECLVEMLLEGKKVQLAELGNFWISIGSEGAEDLKKFTESNITAVNIVFTPGEDFQNLRSRATFNPVASRIAQAATLKAEKAGKGTVDLDAAKGKTRLPRMKTIRHYDKIPRFLDGKCVRQDDAQESIRKVCGQRNSFA</sequence>
<dbReference type="AlphaFoldDB" id="A0AA95HK58"/>
<evidence type="ECO:0000259" key="2">
    <source>
        <dbReference type="Pfam" id="PF18291"/>
    </source>
</evidence>
<dbReference type="EMBL" id="CP126056">
    <property type="protein sequence ID" value="WHX09273.1"/>
    <property type="molecule type" value="Genomic_DNA"/>
</dbReference>
<feature type="domain" description="HU" evidence="2">
    <location>
        <begin position="2"/>
        <end position="123"/>
    </location>
</feature>
<accession>A0AA95HK58</accession>
<keyword evidence="1 3" id="KW-0238">DNA-binding</keyword>
<evidence type="ECO:0000313" key="3">
    <source>
        <dbReference type="EMBL" id="WHX09273.1"/>
    </source>
</evidence>
<dbReference type="Pfam" id="PF18291">
    <property type="entry name" value="HU-HIG"/>
    <property type="match status" value="1"/>
</dbReference>
<dbReference type="Proteomes" id="UP001177934">
    <property type="component" value="Chromosome"/>
</dbReference>
<protein>
    <submittedName>
        <fullName evidence="3">DNA-binding protein</fullName>
    </submittedName>
</protein>
<proteinExistence type="predicted"/>
<reference evidence="3" key="1">
    <citation type="journal article" date="2023" name="Nat. Commun.">
        <title>Identification of a novel Human Milk Oligosaccharides utilization cluster in the infant gut commensal Bacteroides dorei.</title>
        <authorList>
            <person name="Kijner S."/>
            <person name="Ennis D."/>
            <person name="Shmorak S."/>
            <person name="Florentin A."/>
            <person name="Yassour M."/>
        </authorList>
    </citation>
    <scope>NUCLEOTIDE SEQUENCE</scope>
    <source>
        <strain evidence="3">2</strain>
    </source>
</reference>
<organism evidence="3 4">
    <name type="scientific">Phocaeicola dorei</name>
    <dbReference type="NCBI Taxonomy" id="357276"/>
    <lineage>
        <taxon>Bacteria</taxon>
        <taxon>Pseudomonadati</taxon>
        <taxon>Bacteroidota</taxon>
        <taxon>Bacteroidia</taxon>
        <taxon>Bacteroidales</taxon>
        <taxon>Bacteroidaceae</taxon>
        <taxon>Phocaeicola</taxon>
    </lineage>
</organism>
<evidence type="ECO:0000313" key="4">
    <source>
        <dbReference type="Proteomes" id="UP001177934"/>
    </source>
</evidence>
<dbReference type="InterPro" id="IPR041607">
    <property type="entry name" value="HU-HIG"/>
</dbReference>
<name>A0AA95HK58_9BACT</name>